<accession>A0A2Z4LSJ4</accession>
<gene>
    <name evidence="2" type="ORF">HME9304_01808</name>
</gene>
<organism evidence="2 3">
    <name type="scientific">Flagellimonas maritima</name>
    <dbReference type="NCBI Taxonomy" id="1383885"/>
    <lineage>
        <taxon>Bacteria</taxon>
        <taxon>Pseudomonadati</taxon>
        <taxon>Bacteroidota</taxon>
        <taxon>Flavobacteriia</taxon>
        <taxon>Flavobacteriales</taxon>
        <taxon>Flavobacteriaceae</taxon>
        <taxon>Flagellimonas</taxon>
    </lineage>
</organism>
<dbReference type="KEGG" id="spon:HME9304_01808"/>
<keyword evidence="1" id="KW-0732">Signal</keyword>
<reference evidence="2 3" key="1">
    <citation type="submission" date="2018-06" db="EMBL/GenBank/DDBJ databases">
        <title>Spongiibacterium sp. HME9304 Genome sequencing and assembly.</title>
        <authorList>
            <person name="Kang H."/>
            <person name="Kim H."/>
            <person name="Joh K."/>
        </authorList>
    </citation>
    <scope>NUCLEOTIDE SEQUENCE [LARGE SCALE GENOMIC DNA]</scope>
    <source>
        <strain evidence="2 3">HME9304</strain>
    </source>
</reference>
<dbReference type="EMBL" id="CP030104">
    <property type="protein sequence ID" value="AWX44803.1"/>
    <property type="molecule type" value="Genomic_DNA"/>
</dbReference>
<dbReference type="OrthoDB" id="9814627at2"/>
<evidence type="ECO:0000256" key="1">
    <source>
        <dbReference type="SAM" id="SignalP"/>
    </source>
</evidence>
<dbReference type="AlphaFoldDB" id="A0A2Z4LSJ4"/>
<proteinExistence type="predicted"/>
<keyword evidence="3" id="KW-1185">Reference proteome</keyword>
<feature type="signal peptide" evidence="1">
    <location>
        <begin position="1"/>
        <end position="20"/>
    </location>
</feature>
<feature type="chain" id="PRO_5016395933" description="RHS repeat protein" evidence="1">
    <location>
        <begin position="21"/>
        <end position="1216"/>
    </location>
</feature>
<protein>
    <recommendedName>
        <fullName evidence="4">RHS repeat protein</fullName>
    </recommendedName>
</protein>
<dbReference type="RefSeq" id="WP_123877414.1">
    <property type="nucleotide sequence ID" value="NZ_CP030104.1"/>
</dbReference>
<evidence type="ECO:0000313" key="2">
    <source>
        <dbReference type="EMBL" id="AWX44803.1"/>
    </source>
</evidence>
<dbReference type="Proteomes" id="UP000248536">
    <property type="component" value="Chromosome"/>
</dbReference>
<name>A0A2Z4LSJ4_9FLAO</name>
<evidence type="ECO:0000313" key="3">
    <source>
        <dbReference type="Proteomes" id="UP000248536"/>
    </source>
</evidence>
<dbReference type="Gene3D" id="2.180.10.10">
    <property type="entry name" value="RHS repeat-associated core"/>
    <property type="match status" value="1"/>
</dbReference>
<evidence type="ECO:0008006" key="4">
    <source>
        <dbReference type="Google" id="ProtNLM"/>
    </source>
</evidence>
<sequence length="1216" mass="137703">MKRILTTILTLFLLLNNALSQTNMTIPELTHPSPEVASLGSYGNIPINMYTGEANISVPLKVLDFDGLPIPIVLSYGTDGIKVSQEAGWTGLGWTSSNEPVITRQINGHCDITIGSGPNQSLVGFALTDVTIPQYIGDYGQAMNDKMVLYTDYDNRILGWDTQPDVFTLNIFGETASFILTQKALNGGNIGVSMMNTDKRFKVEYIEPSKSFKVTNDRGFEFYFEQRTYSITATYGPDTLYAVQSPHIDPLITGWKLDRMISPRGAVLNFNYYPMVRQQETPRLFDTAYGFPYFTDPQLSFLVNTPQEGKQLTGYQILYLESMTSDGFQVQFNTSDRLDVAKVGDTDVEITNIPSLLTGTLDRPKKLESISIRDFSGQEKVKFDFSYSYFNQGQISSSDSKKYLRLKLDSVHKNNEFFRGFDYINSEALPIKNSKSMDYWGYYNGKVNAYNYPSFRKEYSWINPNTNQEEDNMQTILGADRRADFTYGQNGLLERVYYPTRGFTKFIYEPHSVILTNENRITNYPFEEETTLEITSYEESQPAVSQNIYLSNNSSAKEFSRLTGTLQIACGQEFENSSSDDDIRKCDVADEDISSIAFQMVNADTEQVVFESPFSSSPRCLYQGSGSICPPLIVTSQDGYVFKYSFNFSEIPDGNYYFRVQGLKHPSNFYDEDEGANSSHPDYYKQYSFAVRFSLKIPKSLLYDAYDLEIGGARIASTENYDYDNGMLSKKDYTYLLDYDGNNPLDGFSSGILINPPVYSNFAQYMGLRDGSGLPCSVQNLTDWHTYLTEVYSTNVHAANAPPSSHVGYSRVEESEKFFENGLWKGNGKRISIYANKPNVFNTFYSIPGIIDFFPATSPHTSQVAYYPESTYEESNGDLLKETLYDANGSKVSETVHEYDFHNYLPPRSVGRGLYPRISTQHDWVCNYVGTSGVFTEFQIYNIKEESTPRIRTVTTEFHEGIALTDSTSYSYNQHYLPSKVSIQKSDGKQIEKIYLYPDDVNSLGGLGEELTSTEKANIDALKEFNQHRIAEPVQTRTSTIDGSLVTTSVQRTNYGAWDSGIILPAGIESLKGEMTMDNTLKEEFQFHSYSSVGKPLEVSMDDGMWTSYFWGYNQTYPIAKVENASYTEIAQALGTTIALLKSFDESDMTDLENLRSLLSNSMVTTYTYDPLIGMTSITDSRGYTTSYIYDGQNRLKEVRDQDNNLLKEYRYNYKN</sequence>